<comment type="catalytic activity">
    <reaction evidence="8 9">
        <text>GTP + H2O = GDP + phosphate + H(+)</text>
        <dbReference type="Rhea" id="RHEA:19669"/>
        <dbReference type="ChEBI" id="CHEBI:15377"/>
        <dbReference type="ChEBI" id="CHEBI:15378"/>
        <dbReference type="ChEBI" id="CHEBI:37565"/>
        <dbReference type="ChEBI" id="CHEBI:43474"/>
        <dbReference type="ChEBI" id="CHEBI:58189"/>
        <dbReference type="EC" id="3.6.5.4"/>
    </reaction>
</comment>
<evidence type="ECO:0000256" key="3">
    <source>
        <dbReference type="ARBA" id="ARBA00022801"/>
    </source>
</evidence>
<evidence type="ECO:0000256" key="2">
    <source>
        <dbReference type="ARBA" id="ARBA00022741"/>
    </source>
</evidence>
<keyword evidence="6 9" id="KW-0733">Signal recognition particle</keyword>
<keyword evidence="2 9" id="KW-0547">Nucleotide-binding</keyword>
<dbReference type="GO" id="GO:0005525">
    <property type="term" value="F:GTP binding"/>
    <property type="evidence" value="ECO:0007669"/>
    <property type="project" value="UniProtKB-UniRule"/>
</dbReference>
<dbReference type="PANTHER" id="PTHR11564:SF5">
    <property type="entry name" value="SIGNAL RECOGNITION PARTICLE SUBUNIT SRP54"/>
    <property type="match status" value="1"/>
</dbReference>
<evidence type="ECO:0000256" key="1">
    <source>
        <dbReference type="ARBA" id="ARBA00005450"/>
    </source>
</evidence>
<feature type="binding site" evidence="9">
    <location>
        <begin position="189"/>
        <end position="193"/>
    </location>
    <ligand>
        <name>GTP</name>
        <dbReference type="ChEBI" id="CHEBI:37565"/>
    </ligand>
</feature>
<evidence type="ECO:0000256" key="8">
    <source>
        <dbReference type="ARBA" id="ARBA00048027"/>
    </source>
</evidence>
<dbReference type="SMART" id="SM00962">
    <property type="entry name" value="SRP54"/>
    <property type="match status" value="1"/>
</dbReference>
<dbReference type="InterPro" id="IPR042101">
    <property type="entry name" value="SRP54_N_sf"/>
</dbReference>
<comment type="subcellular location">
    <subcellularLocation>
        <location evidence="9">Cytoplasm</location>
    </subcellularLocation>
    <text evidence="9">The SRP-RNC complex is targeted to the cytoplasmic membrane.</text>
</comment>
<evidence type="ECO:0000256" key="7">
    <source>
        <dbReference type="ARBA" id="ARBA00023274"/>
    </source>
</evidence>
<dbReference type="EC" id="3.6.5.4" evidence="9"/>
<accession>A0A2M8QD75</accession>
<comment type="caution">
    <text evidence="11">The sequence shown here is derived from an EMBL/GenBank/DDBJ whole genome shotgun (WGS) entry which is preliminary data.</text>
</comment>
<name>A0A2M8QD75_9CHLR</name>
<evidence type="ECO:0000259" key="10">
    <source>
        <dbReference type="PROSITE" id="PS00300"/>
    </source>
</evidence>
<dbReference type="AlphaFoldDB" id="A0A2M8QD75"/>
<dbReference type="HAMAP" id="MF_00306">
    <property type="entry name" value="SRP54"/>
    <property type="match status" value="1"/>
</dbReference>
<dbReference type="GO" id="GO:0048500">
    <property type="term" value="C:signal recognition particle"/>
    <property type="evidence" value="ECO:0007669"/>
    <property type="project" value="UniProtKB-UniRule"/>
</dbReference>
<dbReference type="SMART" id="SM00382">
    <property type="entry name" value="AAA"/>
    <property type="match status" value="1"/>
</dbReference>
<dbReference type="InterPro" id="IPR004125">
    <property type="entry name" value="Signal_recog_particle_SRP54_M"/>
</dbReference>
<dbReference type="Proteomes" id="UP000230790">
    <property type="component" value="Unassembled WGS sequence"/>
</dbReference>
<evidence type="ECO:0000313" key="11">
    <source>
        <dbReference type="EMBL" id="PJF47765.1"/>
    </source>
</evidence>
<dbReference type="InterPro" id="IPR022941">
    <property type="entry name" value="SRP54"/>
</dbReference>
<feature type="binding site" evidence="9">
    <location>
        <begin position="107"/>
        <end position="114"/>
    </location>
    <ligand>
        <name>GTP</name>
        <dbReference type="ChEBI" id="CHEBI:37565"/>
    </ligand>
</feature>
<keyword evidence="9" id="KW-0963">Cytoplasm</keyword>
<keyword evidence="3 9" id="KW-0378">Hydrolase</keyword>
<keyword evidence="7 9" id="KW-0687">Ribonucleoprotein</keyword>
<comment type="similarity">
    <text evidence="1 9">Belongs to the GTP-binding SRP family. SRP54 subfamily.</text>
</comment>
<evidence type="ECO:0000256" key="6">
    <source>
        <dbReference type="ARBA" id="ARBA00023135"/>
    </source>
</evidence>
<dbReference type="InterPro" id="IPR003593">
    <property type="entry name" value="AAA+_ATPase"/>
</dbReference>
<dbReference type="SUPFAM" id="SSF52540">
    <property type="entry name" value="P-loop containing nucleoside triphosphate hydrolases"/>
    <property type="match status" value="1"/>
</dbReference>
<dbReference type="NCBIfam" id="TIGR00959">
    <property type="entry name" value="ffh"/>
    <property type="match status" value="1"/>
</dbReference>
<evidence type="ECO:0000256" key="5">
    <source>
        <dbReference type="ARBA" id="ARBA00023134"/>
    </source>
</evidence>
<dbReference type="CDD" id="cd18539">
    <property type="entry name" value="SRP_G"/>
    <property type="match status" value="1"/>
</dbReference>
<reference evidence="11 12" key="1">
    <citation type="submission" date="2017-11" db="EMBL/GenBank/DDBJ databases">
        <title>Evolution of Phototrophy in the Chloroflexi Phylum Driven by Horizontal Gene Transfer.</title>
        <authorList>
            <person name="Ward L.M."/>
            <person name="Hemp J."/>
            <person name="Shih P.M."/>
            <person name="Mcglynn S.E."/>
            <person name="Fischer W."/>
        </authorList>
    </citation>
    <scope>NUCLEOTIDE SEQUENCE [LARGE SCALE GENOMIC DNA]</scope>
    <source>
        <strain evidence="11">JP3_7</strain>
    </source>
</reference>
<feature type="binding site" evidence="9">
    <location>
        <begin position="247"/>
        <end position="250"/>
    </location>
    <ligand>
        <name>GTP</name>
        <dbReference type="ChEBI" id="CHEBI:37565"/>
    </ligand>
</feature>
<evidence type="ECO:0000256" key="4">
    <source>
        <dbReference type="ARBA" id="ARBA00022884"/>
    </source>
</evidence>
<dbReference type="Pfam" id="PF00448">
    <property type="entry name" value="SRP54"/>
    <property type="match status" value="1"/>
</dbReference>
<sequence length="446" mass="49181">MMFESLSDKLQAIFDRLGKRGILTEQDVDAALREVRVALLEADVNFRVAKEFLARVRERAIGAEVHKSLTPGQAVVKIVHEELLKTLGEGGKLDLGGPPPRVIMLVGLQGSGKTTTAAKLALRLRSDGRKPLLVAADTYRPAAITQLETLGKQINIPVFSEGDKTPPPQIAQHAVQKAIQGALDVIIIDTAGRLQMDEAMMREVEEIKARVKPAEVLLVADAMTGQEAVNIAEAFNKRVGLTGLILTKIDGDARGGAAISMRAVTGVPIKFLSTGEKPDALEVFHPDRLASRILGMGDVLTLIEKAQQQFDEQEAAKAAEKMLSASFDLEDFLSQMRQIKRMGPLNDLLALVPGMKDLTRQISPEMTERQFKRVEAMISSMTREERRNPNILNASRKRRIAKGSGTSVQELNQLLSQFREAQRMMKQLANNPRLRMMSGWMGARRR</sequence>
<dbReference type="PROSITE" id="PS00300">
    <property type="entry name" value="SRP54"/>
    <property type="match status" value="1"/>
</dbReference>
<dbReference type="FunFam" id="3.40.50.300:FF:000022">
    <property type="entry name" value="Signal recognition particle 54 kDa subunit"/>
    <property type="match status" value="1"/>
</dbReference>
<dbReference type="SMART" id="SM00963">
    <property type="entry name" value="SRP54_N"/>
    <property type="match status" value="1"/>
</dbReference>
<comment type="function">
    <text evidence="9">Involved in targeting and insertion of nascent membrane proteins into the cytoplasmic membrane. Binds to the hydrophobic signal sequence of the ribosome-nascent chain (RNC) as it emerges from the ribosomes. The SRP-RNC complex is then targeted to the cytoplasmic membrane where it interacts with the SRP receptor FtsY.</text>
</comment>
<feature type="domain" description="SRP54-type proteins GTP-binding" evidence="10">
    <location>
        <begin position="268"/>
        <end position="281"/>
    </location>
</feature>
<dbReference type="InterPro" id="IPR027417">
    <property type="entry name" value="P-loop_NTPase"/>
</dbReference>
<dbReference type="SUPFAM" id="SSF47446">
    <property type="entry name" value="Signal peptide-binding domain"/>
    <property type="match status" value="1"/>
</dbReference>
<dbReference type="Pfam" id="PF02881">
    <property type="entry name" value="SRP54_N"/>
    <property type="match status" value="1"/>
</dbReference>
<evidence type="ECO:0000256" key="9">
    <source>
        <dbReference type="HAMAP-Rule" id="MF_00306"/>
    </source>
</evidence>
<dbReference type="Gene3D" id="1.10.260.30">
    <property type="entry name" value="Signal recognition particle, SRP54 subunit, M-domain"/>
    <property type="match status" value="1"/>
</dbReference>
<dbReference type="EMBL" id="PGTN01000036">
    <property type="protein sequence ID" value="PJF47765.1"/>
    <property type="molecule type" value="Genomic_DNA"/>
</dbReference>
<dbReference type="InterPro" id="IPR000897">
    <property type="entry name" value="SRP54_GTPase_dom"/>
</dbReference>
<dbReference type="InterPro" id="IPR004780">
    <property type="entry name" value="SRP"/>
</dbReference>
<evidence type="ECO:0000313" key="12">
    <source>
        <dbReference type="Proteomes" id="UP000230790"/>
    </source>
</evidence>
<keyword evidence="4 9" id="KW-0694">RNA-binding</keyword>
<dbReference type="PANTHER" id="PTHR11564">
    <property type="entry name" value="SIGNAL RECOGNITION PARTICLE 54K PROTEIN SRP54"/>
    <property type="match status" value="1"/>
</dbReference>
<gene>
    <name evidence="9" type="primary">ffh</name>
    <name evidence="11" type="ORF">CUN48_07100</name>
</gene>
<dbReference type="GO" id="GO:0006614">
    <property type="term" value="P:SRP-dependent cotranslational protein targeting to membrane"/>
    <property type="evidence" value="ECO:0007669"/>
    <property type="project" value="InterPro"/>
</dbReference>
<organism evidence="11 12">
    <name type="scientific">Candidatus Thermofonsia Clade 3 bacterium</name>
    <dbReference type="NCBI Taxonomy" id="2364212"/>
    <lineage>
        <taxon>Bacteria</taxon>
        <taxon>Bacillati</taxon>
        <taxon>Chloroflexota</taxon>
        <taxon>Candidatus Thermofontia</taxon>
        <taxon>Candidatus Thermofonsia Clade 3</taxon>
    </lineage>
</organism>
<comment type="subunit">
    <text evidence="9">Part of the signal recognition particle protein translocation system, which is composed of SRP and FtsY.</text>
</comment>
<proteinExistence type="inferred from homology"/>
<dbReference type="GO" id="GO:0003924">
    <property type="term" value="F:GTPase activity"/>
    <property type="evidence" value="ECO:0007669"/>
    <property type="project" value="UniProtKB-UniRule"/>
</dbReference>
<dbReference type="Gene3D" id="1.20.120.140">
    <property type="entry name" value="Signal recognition particle SRP54, nucleotide-binding domain"/>
    <property type="match status" value="1"/>
</dbReference>
<dbReference type="Gene3D" id="3.40.50.300">
    <property type="entry name" value="P-loop containing nucleotide triphosphate hydrolases"/>
    <property type="match status" value="1"/>
</dbReference>
<protein>
    <recommendedName>
        <fullName evidence="9">Signal recognition particle protein</fullName>
        <ecNumber evidence="9">3.6.5.4</ecNumber>
    </recommendedName>
    <alternativeName>
        <fullName evidence="9">Fifty-four homolog</fullName>
    </alternativeName>
</protein>
<dbReference type="Pfam" id="PF02978">
    <property type="entry name" value="SRP_SPB"/>
    <property type="match status" value="1"/>
</dbReference>
<dbReference type="InterPro" id="IPR036891">
    <property type="entry name" value="Signal_recog_part_SRP54_M_sf"/>
</dbReference>
<dbReference type="InterPro" id="IPR013822">
    <property type="entry name" value="Signal_recog_particl_SRP54_hlx"/>
</dbReference>
<keyword evidence="5 9" id="KW-0342">GTP-binding</keyword>
<dbReference type="GO" id="GO:0008312">
    <property type="term" value="F:7S RNA binding"/>
    <property type="evidence" value="ECO:0007669"/>
    <property type="project" value="InterPro"/>
</dbReference>
<comment type="domain">
    <text evidence="9">Composed of three domains: the N-terminal N domain, which is responsible for interactions with the ribosome, the central G domain, which binds GTP, and the C-terminal M domain, which binds the RNA and the signal sequence of the RNC.</text>
</comment>